<reference evidence="10" key="1">
    <citation type="journal article" date="2023" name="Commun. Biol.">
        <title>Genome analysis of Parmales, the sister group of diatoms, reveals the evolutionary specialization of diatoms from phago-mixotrophs to photoautotrophs.</title>
        <authorList>
            <person name="Ban H."/>
            <person name="Sato S."/>
            <person name="Yoshikawa S."/>
            <person name="Yamada K."/>
            <person name="Nakamura Y."/>
            <person name="Ichinomiya M."/>
            <person name="Sato N."/>
            <person name="Blanc-Mathieu R."/>
            <person name="Endo H."/>
            <person name="Kuwata A."/>
            <person name="Ogata H."/>
        </authorList>
    </citation>
    <scope>NUCLEOTIDE SEQUENCE [LARGE SCALE GENOMIC DNA]</scope>
</reference>
<gene>
    <name evidence="9" type="ORF">TrCOL_g6322</name>
</gene>
<keyword evidence="4" id="KW-0560">Oxidoreductase</keyword>
<evidence type="ECO:0000256" key="5">
    <source>
        <dbReference type="ARBA" id="ARBA00023180"/>
    </source>
</evidence>
<comment type="cofactor">
    <cofactor evidence="1">
        <name>FAD</name>
        <dbReference type="ChEBI" id="CHEBI:57692"/>
    </cofactor>
</comment>
<dbReference type="GO" id="GO:0030328">
    <property type="term" value="P:prenylcysteine catabolic process"/>
    <property type="evidence" value="ECO:0007669"/>
    <property type="project" value="InterPro"/>
</dbReference>
<accession>A0A9W7LFH2</accession>
<sequence>MLAHALRFSISILLVSWVSSQPSPKVAIIGCGISGSFLSHFLAAENFTTTTFCPPGCGRVKSTTIQFADRSLTVELGASIAYVGNQLIASTPTSLHKKVPYEDNPSSTFGVYSVASSSFKFRQSNPTPLTFLNKIYNKLLLLWTYPSLLKLVPHVNQAASALDSLYASLSLGATYPTPHSLWSSLSLSPHLTTSWSTFYSTKISPLPSRLYSELSAAVNRVNYNALTPEDDLPALVSLVSHVPLVSGDLFNYVEGNDNICNDVARGEKVNGAISLALYDGGSGKFSLYGGGEMKGLEGGYDVVVLAMPWMQREGGLEFKETSHIDRAVVMDMRFEHEGAFLGGGGGGEYKTTVTTYVEAEGRVKGLRKEGEGEVPESVFFVDGSYSDDEVFSITLIMEEGGRALYKVFSSKNISHTTLEGMFGANAKVLTSHAWSPSTFNGAYPTFSTEGTDDAPFKLDGRGVWSTGVFESTGSAMEIMAISGRVVANGIVKEFREAGARDGGGEGEEGGERYGNREEL</sequence>
<dbReference type="PANTHER" id="PTHR15944">
    <property type="entry name" value="FARNESYLCYSTEINE LYASE"/>
    <property type="match status" value="1"/>
</dbReference>
<comment type="caution">
    <text evidence="9">The sequence shown here is derived from an EMBL/GenBank/DDBJ whole genome shotgun (WGS) entry which is preliminary data.</text>
</comment>
<organism evidence="9 10">
    <name type="scientific">Triparma columacea</name>
    <dbReference type="NCBI Taxonomy" id="722753"/>
    <lineage>
        <taxon>Eukaryota</taxon>
        <taxon>Sar</taxon>
        <taxon>Stramenopiles</taxon>
        <taxon>Ochrophyta</taxon>
        <taxon>Bolidophyceae</taxon>
        <taxon>Parmales</taxon>
        <taxon>Triparmaceae</taxon>
        <taxon>Triparma</taxon>
    </lineage>
</organism>
<feature type="domain" description="Prenylcysteine lyase" evidence="8">
    <location>
        <begin position="401"/>
        <end position="496"/>
    </location>
</feature>
<keyword evidence="7" id="KW-0732">Signal</keyword>
<dbReference type="InterPro" id="IPR017046">
    <property type="entry name" value="Prenylcysteine_Oxase1"/>
</dbReference>
<dbReference type="Pfam" id="PF07156">
    <property type="entry name" value="Prenylcys_lyase"/>
    <property type="match status" value="1"/>
</dbReference>
<dbReference type="EMBL" id="BRYA01000367">
    <property type="protein sequence ID" value="GMI47981.1"/>
    <property type="molecule type" value="Genomic_DNA"/>
</dbReference>
<dbReference type="GO" id="GO:0030327">
    <property type="term" value="P:prenylated protein catabolic process"/>
    <property type="evidence" value="ECO:0007669"/>
    <property type="project" value="TreeGrafter"/>
</dbReference>
<dbReference type="OrthoDB" id="437369at2759"/>
<evidence type="ECO:0000256" key="2">
    <source>
        <dbReference type="ARBA" id="ARBA00022630"/>
    </source>
</evidence>
<dbReference type="PANTHER" id="PTHR15944:SF0">
    <property type="entry name" value="PRENYLCYSTEINE LYASE DOMAIN-CONTAINING PROTEIN"/>
    <property type="match status" value="1"/>
</dbReference>
<feature type="signal peptide" evidence="7">
    <location>
        <begin position="1"/>
        <end position="20"/>
    </location>
</feature>
<feature type="region of interest" description="Disordered" evidence="6">
    <location>
        <begin position="496"/>
        <end position="519"/>
    </location>
</feature>
<evidence type="ECO:0000313" key="9">
    <source>
        <dbReference type="EMBL" id="GMI47981.1"/>
    </source>
</evidence>
<dbReference type="AlphaFoldDB" id="A0A9W7LFH2"/>
<keyword evidence="5" id="KW-0325">Glycoprotein</keyword>
<keyword evidence="10" id="KW-1185">Reference proteome</keyword>
<evidence type="ECO:0000256" key="6">
    <source>
        <dbReference type="SAM" id="MobiDB-lite"/>
    </source>
</evidence>
<evidence type="ECO:0000256" key="7">
    <source>
        <dbReference type="SAM" id="SignalP"/>
    </source>
</evidence>
<keyword evidence="3" id="KW-0274">FAD</keyword>
<dbReference type="GO" id="GO:0001735">
    <property type="term" value="F:prenylcysteine oxidase activity"/>
    <property type="evidence" value="ECO:0007669"/>
    <property type="project" value="InterPro"/>
</dbReference>
<evidence type="ECO:0000256" key="1">
    <source>
        <dbReference type="ARBA" id="ARBA00001974"/>
    </source>
</evidence>
<proteinExistence type="predicted"/>
<name>A0A9W7LFH2_9STRA</name>
<evidence type="ECO:0000256" key="4">
    <source>
        <dbReference type="ARBA" id="ARBA00023002"/>
    </source>
</evidence>
<dbReference type="InterPro" id="IPR010795">
    <property type="entry name" value="Prenylcys_lyase"/>
</dbReference>
<feature type="chain" id="PRO_5040860039" description="Prenylcysteine lyase domain-containing protein" evidence="7">
    <location>
        <begin position="21"/>
        <end position="519"/>
    </location>
</feature>
<keyword evidence="2" id="KW-0285">Flavoprotein</keyword>
<evidence type="ECO:0000313" key="10">
    <source>
        <dbReference type="Proteomes" id="UP001165065"/>
    </source>
</evidence>
<dbReference type="Proteomes" id="UP001165065">
    <property type="component" value="Unassembled WGS sequence"/>
</dbReference>
<evidence type="ECO:0000259" key="8">
    <source>
        <dbReference type="Pfam" id="PF07156"/>
    </source>
</evidence>
<evidence type="ECO:0000256" key="3">
    <source>
        <dbReference type="ARBA" id="ARBA00022827"/>
    </source>
</evidence>
<protein>
    <recommendedName>
        <fullName evidence="8">Prenylcysteine lyase domain-containing protein</fullName>
    </recommendedName>
</protein>